<accession>A0A2T6K4P8</accession>
<dbReference type="EMBL" id="QBUD01000028">
    <property type="protein sequence ID" value="PUB09594.1"/>
    <property type="molecule type" value="Genomic_DNA"/>
</dbReference>
<comment type="caution">
    <text evidence="1">The sequence shown here is derived from an EMBL/GenBank/DDBJ whole genome shotgun (WGS) entry which is preliminary data.</text>
</comment>
<reference evidence="1 2" key="1">
    <citation type="submission" date="2018-04" db="EMBL/GenBank/DDBJ databases">
        <title>Genomic Encyclopedia of Archaeal and Bacterial Type Strains, Phase II (KMG-II): from individual species to whole genera.</title>
        <authorList>
            <person name="Goeker M."/>
        </authorList>
    </citation>
    <scope>NUCLEOTIDE SEQUENCE [LARGE SCALE GENOMIC DNA]</scope>
    <source>
        <strain evidence="1 2">DSM 29955</strain>
    </source>
</reference>
<keyword evidence="2" id="KW-1185">Reference proteome</keyword>
<evidence type="ECO:0000313" key="2">
    <source>
        <dbReference type="Proteomes" id="UP000244523"/>
    </source>
</evidence>
<gene>
    <name evidence="1" type="ORF">C8N45_12811</name>
</gene>
<dbReference type="Proteomes" id="UP000244523">
    <property type="component" value="Unassembled WGS sequence"/>
</dbReference>
<dbReference type="AlphaFoldDB" id="A0A2T6K4P8"/>
<dbReference type="OrthoDB" id="7876071at2"/>
<sequence length="240" mass="27373">MTVRRGPRTVTRDTVNWKLIDDHVIHGTLLDEADIQRLALKHDVKEQALRQASVRLRSAFLKEMVLSQPELFLERRRVGKVKLAEISRLMAIADGKLQKALRILDDVGFSNPFAHAGMPNPADRYREEFENAVCAIDECRRFFNAAESEDLARFLATPDGNKAVDMRRTILCVTLFNLWLDLGRSVTYTTDNILEERTGPLIEFVRDVIFCLSDPPTRHNGEAVKREIDAFNRGVKPSDL</sequence>
<proteinExistence type="predicted"/>
<dbReference type="RefSeq" id="WP_108389191.1">
    <property type="nucleotide sequence ID" value="NZ_QBUD01000028.1"/>
</dbReference>
<organism evidence="1 2">
    <name type="scientific">Yoonia sediminilitoris</name>
    <dbReference type="NCBI Taxonomy" id="1286148"/>
    <lineage>
        <taxon>Bacteria</taxon>
        <taxon>Pseudomonadati</taxon>
        <taxon>Pseudomonadota</taxon>
        <taxon>Alphaproteobacteria</taxon>
        <taxon>Rhodobacterales</taxon>
        <taxon>Paracoccaceae</taxon>
        <taxon>Yoonia</taxon>
    </lineage>
</organism>
<evidence type="ECO:0000313" key="1">
    <source>
        <dbReference type="EMBL" id="PUB09594.1"/>
    </source>
</evidence>
<protein>
    <submittedName>
        <fullName evidence="1">Uncharacterized protein</fullName>
    </submittedName>
</protein>
<name>A0A2T6K4P8_9RHOB</name>